<protein>
    <submittedName>
        <fullName evidence="1">Uncharacterized protein</fullName>
    </submittedName>
</protein>
<keyword evidence="2" id="KW-1185">Reference proteome</keyword>
<sequence>MQQNIVDSSIMQGLSSLVKGIISGKSLNVPLYLCISSCDAEKLPTSVKDRTALLNAWTQDAVITFNSDGDSSHFHDKLLLTFPQLANSGYDESAFCPLKSPDVPRRVKDGGWAVQDI</sequence>
<comment type="caution">
    <text evidence="1">The sequence shown here is derived from an EMBL/GenBank/DDBJ whole genome shotgun (WGS) entry which is preliminary data.</text>
</comment>
<organism evidence="1 2">
    <name type="scientific">Paramuricea clavata</name>
    <name type="common">Red gorgonian</name>
    <name type="synonym">Violescent sea-whip</name>
    <dbReference type="NCBI Taxonomy" id="317549"/>
    <lineage>
        <taxon>Eukaryota</taxon>
        <taxon>Metazoa</taxon>
        <taxon>Cnidaria</taxon>
        <taxon>Anthozoa</taxon>
        <taxon>Octocorallia</taxon>
        <taxon>Malacalcyonacea</taxon>
        <taxon>Plexauridae</taxon>
        <taxon>Paramuricea</taxon>
    </lineage>
</organism>
<proteinExistence type="predicted"/>
<reference evidence="1" key="1">
    <citation type="submission" date="2020-04" db="EMBL/GenBank/DDBJ databases">
        <authorList>
            <person name="Alioto T."/>
            <person name="Alioto T."/>
            <person name="Gomez Garrido J."/>
        </authorList>
    </citation>
    <scope>NUCLEOTIDE SEQUENCE</scope>
    <source>
        <strain evidence="1">A484AB</strain>
    </source>
</reference>
<evidence type="ECO:0000313" key="2">
    <source>
        <dbReference type="Proteomes" id="UP001152795"/>
    </source>
</evidence>
<name>A0A6S7GKJ6_PARCT</name>
<dbReference type="AlphaFoldDB" id="A0A6S7GKJ6"/>
<dbReference type="Proteomes" id="UP001152795">
    <property type="component" value="Unassembled WGS sequence"/>
</dbReference>
<accession>A0A6S7GKJ6</accession>
<gene>
    <name evidence="1" type="ORF">PACLA_8A033885</name>
</gene>
<dbReference type="EMBL" id="CACRXK020001993">
    <property type="protein sequence ID" value="CAB3992165.1"/>
    <property type="molecule type" value="Genomic_DNA"/>
</dbReference>
<evidence type="ECO:0000313" key="1">
    <source>
        <dbReference type="EMBL" id="CAB3992165.1"/>
    </source>
</evidence>